<evidence type="ECO:0000313" key="1">
    <source>
        <dbReference type="EMBL" id="CAL8133798.1"/>
    </source>
</evidence>
<dbReference type="Proteomes" id="UP001642540">
    <property type="component" value="Unassembled WGS sequence"/>
</dbReference>
<reference evidence="1 2" key="1">
    <citation type="submission" date="2024-08" db="EMBL/GenBank/DDBJ databases">
        <authorList>
            <person name="Cucini C."/>
            <person name="Frati F."/>
        </authorList>
    </citation>
    <scope>NUCLEOTIDE SEQUENCE [LARGE SCALE GENOMIC DNA]</scope>
</reference>
<gene>
    <name evidence="1" type="ORF">ODALV1_LOCUS25228</name>
</gene>
<accession>A0ABP1RRA1</accession>
<evidence type="ECO:0000313" key="2">
    <source>
        <dbReference type="Proteomes" id="UP001642540"/>
    </source>
</evidence>
<protein>
    <submittedName>
        <fullName evidence="1">Uncharacterized protein</fullName>
    </submittedName>
</protein>
<organism evidence="1 2">
    <name type="scientific">Orchesella dallaii</name>
    <dbReference type="NCBI Taxonomy" id="48710"/>
    <lineage>
        <taxon>Eukaryota</taxon>
        <taxon>Metazoa</taxon>
        <taxon>Ecdysozoa</taxon>
        <taxon>Arthropoda</taxon>
        <taxon>Hexapoda</taxon>
        <taxon>Collembola</taxon>
        <taxon>Entomobryomorpha</taxon>
        <taxon>Entomobryoidea</taxon>
        <taxon>Orchesellidae</taxon>
        <taxon>Orchesellinae</taxon>
        <taxon>Orchesella</taxon>
    </lineage>
</organism>
<name>A0ABP1RRA1_9HEXA</name>
<dbReference type="EMBL" id="CAXLJM020000102">
    <property type="protein sequence ID" value="CAL8133798.1"/>
    <property type="molecule type" value="Genomic_DNA"/>
</dbReference>
<comment type="caution">
    <text evidence="1">The sequence shown here is derived from an EMBL/GenBank/DDBJ whole genome shotgun (WGS) entry which is preliminary data.</text>
</comment>
<proteinExistence type="predicted"/>
<sequence length="65" mass="7551">MTYLNWENGLSALVGAVLWFCIGTYTSHDVCAYEFPELVLFLSYTCQRFCWAVVKVWEKKGLCFV</sequence>
<keyword evidence="2" id="KW-1185">Reference proteome</keyword>